<name>A0ABY8R9B6_9FLAO</name>
<feature type="signal peptide" evidence="1">
    <location>
        <begin position="1"/>
        <end position="18"/>
    </location>
</feature>
<proteinExistence type="predicted"/>
<evidence type="ECO:0008006" key="4">
    <source>
        <dbReference type="Google" id="ProtNLM"/>
    </source>
</evidence>
<dbReference type="Proteomes" id="UP001241656">
    <property type="component" value="Chromosome"/>
</dbReference>
<evidence type="ECO:0000313" key="3">
    <source>
        <dbReference type="Proteomes" id="UP001241656"/>
    </source>
</evidence>
<feature type="chain" id="PRO_5047313383" description="Molecular chaperone GroES" evidence="1">
    <location>
        <begin position="19"/>
        <end position="225"/>
    </location>
</feature>
<protein>
    <recommendedName>
        <fullName evidence="4">Molecular chaperone GroES</fullName>
    </recommendedName>
</protein>
<accession>A0ABY8R9B6</accession>
<sequence length="225" mass="25624">MKKFLFLYLITLSPFFFAQNVVLNKVVKSHPNGDKVFYKINPQSTPSEYLGEVEVQGFSDNDANVFGMIYKKAKEIGANAFSYQPFEEIDGTLSKFNPIHYKLSLYYVSASDFPKEDNMVYFISSPYTKQTISINNKKMVFEPRTYTELKLAPGEVYTISTRKLLGSSIKIGAQQNQPVQYFQLSGLSVNSNENGKPGINLKSGDIIRLERSYGQFLTTIYQNFK</sequence>
<dbReference type="RefSeq" id="WP_282903964.1">
    <property type="nucleotide sequence ID" value="NZ_CP124855.1"/>
</dbReference>
<dbReference type="EMBL" id="CP124855">
    <property type="protein sequence ID" value="WHF50545.1"/>
    <property type="molecule type" value="Genomic_DNA"/>
</dbReference>
<evidence type="ECO:0000256" key="1">
    <source>
        <dbReference type="SAM" id="SignalP"/>
    </source>
</evidence>
<keyword evidence="3" id="KW-1185">Reference proteome</keyword>
<reference evidence="2 3" key="1">
    <citation type="submission" date="2023-05" db="EMBL/GenBank/DDBJ databases">
        <title>Genomic insight into Chryseobacterium sp. wdc7 isolated forest soil (Gotjawal).</title>
        <authorList>
            <person name="Park S.-J."/>
        </authorList>
    </citation>
    <scope>NUCLEOTIDE SEQUENCE [LARGE SCALE GENOMIC DNA]</scope>
    <source>
        <strain evidence="3">wdc7</strain>
    </source>
</reference>
<organism evidence="2 3">
    <name type="scientific">Chryseobacterium gotjawalense</name>
    <dbReference type="NCBI Taxonomy" id="3042315"/>
    <lineage>
        <taxon>Bacteria</taxon>
        <taxon>Pseudomonadati</taxon>
        <taxon>Bacteroidota</taxon>
        <taxon>Flavobacteriia</taxon>
        <taxon>Flavobacteriales</taxon>
        <taxon>Weeksellaceae</taxon>
        <taxon>Chryseobacterium group</taxon>
        <taxon>Chryseobacterium</taxon>
    </lineage>
</organism>
<evidence type="ECO:0000313" key="2">
    <source>
        <dbReference type="EMBL" id="WHF50545.1"/>
    </source>
</evidence>
<gene>
    <name evidence="2" type="ORF">QGN23_08850</name>
</gene>
<keyword evidence="1" id="KW-0732">Signal</keyword>